<keyword evidence="8" id="KW-1185">Reference proteome</keyword>
<dbReference type="InterPro" id="IPR013321">
    <property type="entry name" value="Arc_rbn_hlx_hlx"/>
</dbReference>
<dbReference type="RefSeq" id="WP_011752899.1">
    <property type="nucleotide sequence ID" value="NC_008698.1"/>
</dbReference>
<dbReference type="EnsemblBacteria" id="ABL78634">
    <property type="protein sequence ID" value="ABL78634"/>
    <property type="gene ID" value="Tpen_1236"/>
</dbReference>
<dbReference type="Pfam" id="PF08753">
    <property type="entry name" value="NikR_C"/>
    <property type="match status" value="1"/>
</dbReference>
<name>A1RZK4_THEPD</name>
<gene>
    <name evidence="7" type="ordered locus">Tpen_1236</name>
</gene>
<dbReference type="AlphaFoldDB" id="A1RZK4"/>
<dbReference type="InterPro" id="IPR027271">
    <property type="entry name" value="Acetolactate_synth/TF_NikR_C"/>
</dbReference>
<dbReference type="InterPro" id="IPR002145">
    <property type="entry name" value="CopG"/>
</dbReference>
<dbReference type="SUPFAM" id="SSF55021">
    <property type="entry name" value="ACT-like"/>
    <property type="match status" value="1"/>
</dbReference>
<organism evidence="7 8">
    <name type="scientific">Thermofilum pendens (strain DSM 2475 / Hrk 5)</name>
    <dbReference type="NCBI Taxonomy" id="368408"/>
    <lineage>
        <taxon>Archaea</taxon>
        <taxon>Thermoproteota</taxon>
        <taxon>Thermoprotei</taxon>
        <taxon>Thermofilales</taxon>
        <taxon>Thermofilaceae</taxon>
        <taxon>Thermofilum</taxon>
    </lineage>
</organism>
<evidence type="ECO:0000256" key="2">
    <source>
        <dbReference type="ARBA" id="ARBA00023015"/>
    </source>
</evidence>
<dbReference type="Gene3D" id="3.30.70.1150">
    <property type="entry name" value="ACT-like. Chain A, domain 2"/>
    <property type="match status" value="1"/>
</dbReference>
<dbReference type="KEGG" id="tpe:Tpen_1236"/>
<dbReference type="STRING" id="368408.Tpen_1236"/>
<dbReference type="InterPro" id="IPR045865">
    <property type="entry name" value="ACT-like_dom_sf"/>
</dbReference>
<dbReference type="SUPFAM" id="SSF47598">
    <property type="entry name" value="Ribbon-helix-helix"/>
    <property type="match status" value="1"/>
</dbReference>
<reference evidence="8" key="1">
    <citation type="journal article" date="2008" name="J. Bacteriol.">
        <title>Genome sequence of Thermofilum pendens reveals an exceptional loss of biosynthetic pathways without genome reduction.</title>
        <authorList>
            <person name="Anderson I."/>
            <person name="Rodriguez J."/>
            <person name="Susanti D."/>
            <person name="Porat I."/>
            <person name="Reich C."/>
            <person name="Ulrich L.E."/>
            <person name="Elkins J.G."/>
            <person name="Mavromatis K."/>
            <person name="Lykidis A."/>
            <person name="Kim E."/>
            <person name="Thompson L.S."/>
            <person name="Nolan M."/>
            <person name="Land M."/>
            <person name="Copeland A."/>
            <person name="Lapidus A."/>
            <person name="Lucas S."/>
            <person name="Detter C."/>
            <person name="Zhulin I.B."/>
            <person name="Olsen G.J."/>
            <person name="Whitman W."/>
            <person name="Mukhopadhyay B."/>
            <person name="Bristow J."/>
            <person name="Kyrpides N."/>
        </authorList>
    </citation>
    <scope>NUCLEOTIDE SEQUENCE [LARGE SCALE GENOMIC DNA]</scope>
    <source>
        <strain evidence="8">DSM 2475 / Hrk 5</strain>
    </source>
</reference>
<dbReference type="InterPro" id="IPR014864">
    <property type="entry name" value="TF_NikR_Ni-bd_C"/>
</dbReference>
<protein>
    <submittedName>
        <fullName evidence="7">Transcriptional regulator, CopG family</fullName>
    </submittedName>
</protein>
<dbReference type="PANTHER" id="PTHR34719">
    <property type="entry name" value="NICKEL-RESPONSIVE REGULATOR"/>
    <property type="match status" value="1"/>
</dbReference>
<evidence type="ECO:0000259" key="5">
    <source>
        <dbReference type="Pfam" id="PF01402"/>
    </source>
</evidence>
<dbReference type="OrthoDB" id="25654at2157"/>
<evidence type="ECO:0000313" key="7">
    <source>
        <dbReference type="EMBL" id="ABL78634.1"/>
    </source>
</evidence>
<sequence>MRRISLTVPDEVYKALEELAERTRISNRSRLVSDAIMAYASQSLEDGARYAGAIIVLYDHSRGETVYGVTDAQHDYPEISASLHMHLSEDLCLEVLGVRGEGGRLKNLISALRGVSGVITVQYSLVRLDQAVR</sequence>
<dbReference type="PANTHER" id="PTHR34719:SF2">
    <property type="entry name" value="NICKEL-RESPONSIVE REGULATOR"/>
    <property type="match status" value="1"/>
</dbReference>
<dbReference type="InterPro" id="IPR050192">
    <property type="entry name" value="CopG/NikR_regulator"/>
</dbReference>
<dbReference type="GeneID" id="4601168"/>
<dbReference type="Gene3D" id="1.10.1220.10">
    <property type="entry name" value="Met repressor-like"/>
    <property type="match status" value="1"/>
</dbReference>
<dbReference type="Pfam" id="PF01402">
    <property type="entry name" value="RHH_1"/>
    <property type="match status" value="1"/>
</dbReference>
<dbReference type="HOGENOM" id="CLU_113319_2_1_2"/>
<feature type="domain" description="Ribbon-helix-helix protein CopG" evidence="5">
    <location>
        <begin position="2"/>
        <end position="40"/>
    </location>
</feature>
<dbReference type="eggNOG" id="arCOG01008">
    <property type="taxonomic scope" value="Archaea"/>
</dbReference>
<dbReference type="Proteomes" id="UP000000641">
    <property type="component" value="Chromosome"/>
</dbReference>
<dbReference type="CDD" id="cd22231">
    <property type="entry name" value="RHH_NikR_HicB-like"/>
    <property type="match status" value="1"/>
</dbReference>
<proteinExistence type="inferred from homology"/>
<evidence type="ECO:0000313" key="8">
    <source>
        <dbReference type="Proteomes" id="UP000000641"/>
    </source>
</evidence>
<evidence type="ECO:0000256" key="4">
    <source>
        <dbReference type="ARBA" id="ARBA00023163"/>
    </source>
</evidence>
<feature type="domain" description="Transcription factor NikR nickel binding C-terminal" evidence="6">
    <location>
        <begin position="51"/>
        <end position="125"/>
    </location>
</feature>
<evidence type="ECO:0000259" key="6">
    <source>
        <dbReference type="Pfam" id="PF08753"/>
    </source>
</evidence>
<dbReference type="GO" id="GO:0006355">
    <property type="term" value="P:regulation of DNA-templated transcription"/>
    <property type="evidence" value="ECO:0007669"/>
    <property type="project" value="InterPro"/>
</dbReference>
<dbReference type="InterPro" id="IPR010985">
    <property type="entry name" value="Ribbon_hlx_hlx"/>
</dbReference>
<dbReference type="EMBL" id="CP000505">
    <property type="protein sequence ID" value="ABL78634.1"/>
    <property type="molecule type" value="Genomic_DNA"/>
</dbReference>
<accession>A1RZK4</accession>
<evidence type="ECO:0000256" key="1">
    <source>
        <dbReference type="ARBA" id="ARBA00008478"/>
    </source>
</evidence>
<keyword evidence="4" id="KW-0804">Transcription</keyword>
<dbReference type="GO" id="GO:0003677">
    <property type="term" value="F:DNA binding"/>
    <property type="evidence" value="ECO:0007669"/>
    <property type="project" value="UniProtKB-KW"/>
</dbReference>
<keyword evidence="3" id="KW-0238">DNA-binding</keyword>
<comment type="similarity">
    <text evidence="1">Belongs to the transcriptional regulatory CopG/NikR family.</text>
</comment>
<keyword evidence="2" id="KW-0805">Transcription regulation</keyword>
<evidence type="ECO:0000256" key="3">
    <source>
        <dbReference type="ARBA" id="ARBA00023125"/>
    </source>
</evidence>